<organism evidence="3 4">
    <name type="scientific">Saponaria officinalis</name>
    <name type="common">Common soapwort</name>
    <name type="synonym">Lychnis saponaria</name>
    <dbReference type="NCBI Taxonomy" id="3572"/>
    <lineage>
        <taxon>Eukaryota</taxon>
        <taxon>Viridiplantae</taxon>
        <taxon>Streptophyta</taxon>
        <taxon>Embryophyta</taxon>
        <taxon>Tracheophyta</taxon>
        <taxon>Spermatophyta</taxon>
        <taxon>Magnoliopsida</taxon>
        <taxon>eudicotyledons</taxon>
        <taxon>Gunneridae</taxon>
        <taxon>Pentapetalae</taxon>
        <taxon>Caryophyllales</taxon>
        <taxon>Caryophyllaceae</taxon>
        <taxon>Caryophylleae</taxon>
        <taxon>Saponaria</taxon>
    </lineage>
</organism>
<accession>A0AAW1H8E7</accession>
<feature type="region of interest" description="Disordered" evidence="1">
    <location>
        <begin position="54"/>
        <end position="118"/>
    </location>
</feature>
<keyword evidence="4" id="KW-1185">Reference proteome</keyword>
<dbReference type="InterPro" id="IPR025398">
    <property type="entry name" value="DUF4371"/>
</dbReference>
<evidence type="ECO:0000256" key="1">
    <source>
        <dbReference type="SAM" id="MobiDB-lite"/>
    </source>
</evidence>
<feature type="domain" description="TTF-type" evidence="2">
    <location>
        <begin position="171"/>
        <end position="259"/>
    </location>
</feature>
<evidence type="ECO:0000259" key="2">
    <source>
        <dbReference type="SMART" id="SM00597"/>
    </source>
</evidence>
<reference evidence="3" key="1">
    <citation type="submission" date="2024-03" db="EMBL/GenBank/DDBJ databases">
        <title>WGS assembly of Saponaria officinalis var. Norfolk2.</title>
        <authorList>
            <person name="Jenkins J."/>
            <person name="Shu S."/>
            <person name="Grimwood J."/>
            <person name="Barry K."/>
            <person name="Goodstein D."/>
            <person name="Schmutz J."/>
            <person name="Leebens-Mack J."/>
            <person name="Osbourn A."/>
        </authorList>
    </citation>
    <scope>NUCLEOTIDE SEQUENCE [LARGE SCALE GENOMIC DNA]</scope>
    <source>
        <strain evidence="3">JIC</strain>
    </source>
</reference>
<protein>
    <recommendedName>
        <fullName evidence="2">TTF-type domain-containing protein</fullName>
    </recommendedName>
</protein>
<sequence>MLPKKHLSGCEKRKKRKLAEDLIKSQQGAIHKFLVKNVVDENLTHSNEILQDSINENNNQNDHNNFIDDNEDNDVNESNLPNDVNENNVENESNLQNDVSIDDNENNVENESNLSNDEPNISNTFIDIYDPMNWTNLDNKTRDIIVEKGPIRELNIDFPLDDDNKHFKYSYFSRKMNNGEISDRKWLVYSKHVDKVFCFCCKLFKSITNKSLLANDGLRDWKRIGDKLKQHENSTEHMNNMFTWNEMRVRLDKCETIDKNLQETIMKEKNRWRQVLIRIFSAVKCLATHNLAFRGSNEKLYQDDNGNFLGLIEMIAEFDVVMQDHVRRIQNRDIHYHYLGHKIQNELISLLAYNVKNSIIKTIKEAKYFSIILDCTPDIAHQEQMTLIIRCLNMSNEKRKIEEYFLEFLEVNDTTGLGLFIELQKVLKSLNLNIDDVRGQGYDNGSNMKGKHQGVQKRLLEVNPSALYIPCACHSLNLALSDMAHSCVRAVSFFGIVQRIYALFSGSSKRWKILFDNVPELTFKFLSNTRWESRIKSVKAIRFQAPQLRVALSALYDSCDSDAKSKSEAESLYNALWSFEFLLGMIIWNEILFVINKVSKKLQSKSMCIDTTIVQVEGIMSYFEKFRVDGFLSCMDIAKNIALDMDVEPTLPTKRRIIRKIHFDETNEEDEQNQSPEEVFRFEYFLVVVDMAIASLKSRFEQLKTFESIFGFLFDSKKLKSLDEKELRECCITFHSTYTSDVDLNDLYSELKVLQSTLPNKLLSATEILEFVKSADCYPNASIAYRIFLTVPVTVASAERSFSKLKLIKTYLRSSMSEKRLNGLAMLSIEKELLENIDVDDIINDFASQNARRSHFL</sequence>
<evidence type="ECO:0000313" key="3">
    <source>
        <dbReference type="EMBL" id="KAK9672297.1"/>
    </source>
</evidence>
<dbReference type="SMART" id="SM00597">
    <property type="entry name" value="ZnF_TTF"/>
    <property type="match status" value="1"/>
</dbReference>
<dbReference type="InterPro" id="IPR008906">
    <property type="entry name" value="HATC_C_dom"/>
</dbReference>
<dbReference type="SUPFAM" id="SSF53098">
    <property type="entry name" value="Ribonuclease H-like"/>
    <property type="match status" value="1"/>
</dbReference>
<evidence type="ECO:0000313" key="4">
    <source>
        <dbReference type="Proteomes" id="UP001443914"/>
    </source>
</evidence>
<dbReference type="Pfam" id="PF05699">
    <property type="entry name" value="Dimer_Tnp_hAT"/>
    <property type="match status" value="1"/>
</dbReference>
<dbReference type="PANTHER" id="PTHR45749">
    <property type="match status" value="1"/>
</dbReference>
<dbReference type="GO" id="GO:0046983">
    <property type="term" value="F:protein dimerization activity"/>
    <property type="evidence" value="ECO:0007669"/>
    <property type="project" value="InterPro"/>
</dbReference>
<feature type="compositionally biased region" description="Low complexity" evidence="1">
    <location>
        <begin position="76"/>
        <end position="99"/>
    </location>
</feature>
<dbReference type="InterPro" id="IPR012337">
    <property type="entry name" value="RNaseH-like_sf"/>
</dbReference>
<dbReference type="Proteomes" id="UP001443914">
    <property type="component" value="Unassembled WGS sequence"/>
</dbReference>
<gene>
    <name evidence="3" type="ORF">RND81_12G090400</name>
</gene>
<feature type="compositionally biased region" description="Low complexity" evidence="1">
    <location>
        <begin position="55"/>
        <end position="64"/>
    </location>
</feature>
<proteinExistence type="predicted"/>
<dbReference type="EMBL" id="JBDFQZ010000012">
    <property type="protein sequence ID" value="KAK9672297.1"/>
    <property type="molecule type" value="Genomic_DNA"/>
</dbReference>
<dbReference type="InterPro" id="IPR006580">
    <property type="entry name" value="Znf_TTF"/>
</dbReference>
<dbReference type="PANTHER" id="PTHR45749:SF35">
    <property type="entry name" value="AC-LIKE TRANSPOSASE-RELATED"/>
    <property type="match status" value="1"/>
</dbReference>
<feature type="compositionally biased region" description="Low complexity" evidence="1">
    <location>
        <begin position="109"/>
        <end position="118"/>
    </location>
</feature>
<comment type="caution">
    <text evidence="3">The sequence shown here is derived from an EMBL/GenBank/DDBJ whole genome shotgun (WGS) entry which is preliminary data.</text>
</comment>
<dbReference type="AlphaFoldDB" id="A0AAW1H8E7"/>
<name>A0AAW1H8E7_SAPOF</name>
<dbReference type="Pfam" id="PF14291">
    <property type="entry name" value="DUF4371"/>
    <property type="match status" value="1"/>
</dbReference>